<proteinExistence type="predicted"/>
<protein>
    <submittedName>
        <fullName evidence="2">Uncharacterized protein</fullName>
    </submittedName>
</protein>
<gene>
    <name evidence="2" type="ORF">BECKDK2373B_GA0170837_105222</name>
    <name evidence="1" type="ORF">BECKDK2373C_GA0170839_10483</name>
</gene>
<dbReference type="EMBL" id="CAADEY010000048">
    <property type="protein sequence ID" value="VFJ55249.1"/>
    <property type="molecule type" value="Genomic_DNA"/>
</dbReference>
<evidence type="ECO:0000313" key="1">
    <source>
        <dbReference type="EMBL" id="VFJ55249.1"/>
    </source>
</evidence>
<name>A0A450SNP9_9GAMM</name>
<sequence>MSRKIGDNDKRPAFRYPRMMSNFDWNNEKNEMLRHVRGACFEEVLIRIRKGDVLDIIRHPNRERYPGSLSDLG</sequence>
<evidence type="ECO:0000313" key="2">
    <source>
        <dbReference type="EMBL" id="VFJ55461.1"/>
    </source>
</evidence>
<dbReference type="EMBL" id="CAADEX010000052">
    <property type="protein sequence ID" value="VFJ55461.1"/>
    <property type="molecule type" value="Genomic_DNA"/>
</dbReference>
<dbReference type="AlphaFoldDB" id="A0A450SNP9"/>
<accession>A0A450SNP9</accession>
<organism evidence="2">
    <name type="scientific">Candidatus Kentrum sp. DK</name>
    <dbReference type="NCBI Taxonomy" id="2126562"/>
    <lineage>
        <taxon>Bacteria</taxon>
        <taxon>Pseudomonadati</taxon>
        <taxon>Pseudomonadota</taxon>
        <taxon>Gammaproteobacteria</taxon>
        <taxon>Candidatus Kentrum</taxon>
    </lineage>
</organism>
<reference evidence="2" key="1">
    <citation type="submission" date="2019-02" db="EMBL/GenBank/DDBJ databases">
        <authorList>
            <person name="Gruber-Vodicka R. H."/>
            <person name="Seah K. B. B."/>
        </authorList>
    </citation>
    <scope>NUCLEOTIDE SEQUENCE</scope>
    <source>
        <strain evidence="1">BECK_DK161</strain>
        <strain evidence="2">BECK_DK47</strain>
    </source>
</reference>